<protein>
    <submittedName>
        <fullName evidence="2">Putative secreted protein</fullName>
    </submittedName>
</protein>
<proteinExistence type="predicted"/>
<feature type="compositionally biased region" description="Polar residues" evidence="1">
    <location>
        <begin position="22"/>
        <end position="31"/>
    </location>
</feature>
<name>A0A6B0UTD6_IXORI</name>
<evidence type="ECO:0000313" key="2">
    <source>
        <dbReference type="EMBL" id="MXU93060.1"/>
    </source>
</evidence>
<evidence type="ECO:0000256" key="1">
    <source>
        <dbReference type="SAM" id="MobiDB-lite"/>
    </source>
</evidence>
<dbReference type="EMBL" id="GIFC01010977">
    <property type="protein sequence ID" value="MXU93060.1"/>
    <property type="molecule type" value="Transcribed_RNA"/>
</dbReference>
<organism evidence="2">
    <name type="scientific">Ixodes ricinus</name>
    <name type="common">Common tick</name>
    <name type="synonym">Acarus ricinus</name>
    <dbReference type="NCBI Taxonomy" id="34613"/>
    <lineage>
        <taxon>Eukaryota</taxon>
        <taxon>Metazoa</taxon>
        <taxon>Ecdysozoa</taxon>
        <taxon>Arthropoda</taxon>
        <taxon>Chelicerata</taxon>
        <taxon>Arachnida</taxon>
        <taxon>Acari</taxon>
        <taxon>Parasitiformes</taxon>
        <taxon>Ixodida</taxon>
        <taxon>Ixodoidea</taxon>
        <taxon>Ixodidae</taxon>
        <taxon>Ixodinae</taxon>
        <taxon>Ixodes</taxon>
    </lineage>
</organism>
<sequence>MQAPACIRRTLVGLALSIGSTVSTSEGSRSTALGARRTTPASTTGSTQAGSRASSSRRGRTSFPDTFSTLPKSTNRTCTWRASWSTDRTLARYHSLSAEYSASTHWDGDGSLVMTVAGRSPSDARAWDTRARASLRAIGST</sequence>
<feature type="region of interest" description="Disordered" evidence="1">
    <location>
        <begin position="22"/>
        <end position="70"/>
    </location>
</feature>
<dbReference type="AlphaFoldDB" id="A0A6B0UTD6"/>
<feature type="compositionally biased region" description="Low complexity" evidence="1">
    <location>
        <begin position="34"/>
        <end position="54"/>
    </location>
</feature>
<accession>A0A6B0UTD6</accession>
<reference evidence="2" key="1">
    <citation type="submission" date="2019-12" db="EMBL/GenBank/DDBJ databases">
        <title>An insight into the sialome of adult female Ixodes ricinus ticks feeding for 6 days.</title>
        <authorList>
            <person name="Perner J."/>
            <person name="Ribeiro J.M.C."/>
        </authorList>
    </citation>
    <scope>NUCLEOTIDE SEQUENCE</scope>
    <source>
        <strain evidence="2">Semi-engorged</strain>
        <tissue evidence="2">Salivary glands</tissue>
    </source>
</reference>